<evidence type="ECO:0000313" key="3">
    <source>
        <dbReference type="EMBL" id="GEY90899.1"/>
    </source>
</evidence>
<proteinExistence type="predicted"/>
<accession>A0A699HX75</accession>
<feature type="coiled-coil region" evidence="1">
    <location>
        <begin position="162"/>
        <end position="189"/>
    </location>
</feature>
<comment type="caution">
    <text evidence="3">The sequence shown here is derived from an EMBL/GenBank/DDBJ whole genome shotgun (WGS) entry which is preliminary data.</text>
</comment>
<dbReference type="EMBL" id="BKCJ010221423">
    <property type="protein sequence ID" value="GEY90899.1"/>
    <property type="molecule type" value="Genomic_DNA"/>
</dbReference>
<sequence length="501" mass="54986">GVMPTLPFLTSSVSTTPERKGGDHTELNLRTIGAPQRTSVPIITSATTTTLIADPAAIAKEKLVGSSVFGADSSSAGESHPIPGGFSDCTGSDFLTGGIRTVIDRDSNLQKVHVPQWNMTNGSCLDDGGVCREMVDEFSPLSFLRPERRRLNSVAEGKDALLKAKDEEIRSLKAQLVLKEAEAAEANRLRVETSNFEDVEKSVQTSVKVREQEVADFDTVVTFVKLQNDNLVDQVHKLEASSARLQEKVTAYENCLSQLEKFQDDRMREMNDKFDKLDTDLIEMALHLEERFYPHLLTTIFGRQWLLTHILELAIAKCLNSTEYLSALGAAIGKAVEKGMQDGLSAGITHGAEGRYLIDVAAYNPFAEADYLSALQHILVEKLCLTESQPHVDQLMVPIHHSLDQRVVGASALSLSLDVSSSRVRRIKENIAKHRSALCDVFVPLSEPLSITALTGTKSSNQSTTAMAKSPRDSIGFYLIPRSVTTTVRHGNLNIFQVPQR</sequence>
<feature type="non-terminal residue" evidence="3">
    <location>
        <position position="1"/>
    </location>
</feature>
<dbReference type="AlphaFoldDB" id="A0A699HX75"/>
<evidence type="ECO:0000256" key="1">
    <source>
        <dbReference type="SAM" id="Coils"/>
    </source>
</evidence>
<protein>
    <recommendedName>
        <fullName evidence="4">Transposase (Putative), gypsy type</fullName>
    </recommendedName>
</protein>
<feature type="region of interest" description="Disordered" evidence="2">
    <location>
        <begin position="1"/>
        <end position="23"/>
    </location>
</feature>
<evidence type="ECO:0000256" key="2">
    <source>
        <dbReference type="SAM" id="MobiDB-lite"/>
    </source>
</evidence>
<evidence type="ECO:0008006" key="4">
    <source>
        <dbReference type="Google" id="ProtNLM"/>
    </source>
</evidence>
<name>A0A699HX75_TANCI</name>
<reference evidence="3" key="1">
    <citation type="journal article" date="2019" name="Sci. Rep.">
        <title>Draft genome of Tanacetum cinerariifolium, the natural source of mosquito coil.</title>
        <authorList>
            <person name="Yamashiro T."/>
            <person name="Shiraishi A."/>
            <person name="Satake H."/>
            <person name="Nakayama K."/>
        </authorList>
    </citation>
    <scope>NUCLEOTIDE SEQUENCE</scope>
</reference>
<organism evidence="3">
    <name type="scientific">Tanacetum cinerariifolium</name>
    <name type="common">Dalmatian daisy</name>
    <name type="synonym">Chrysanthemum cinerariifolium</name>
    <dbReference type="NCBI Taxonomy" id="118510"/>
    <lineage>
        <taxon>Eukaryota</taxon>
        <taxon>Viridiplantae</taxon>
        <taxon>Streptophyta</taxon>
        <taxon>Embryophyta</taxon>
        <taxon>Tracheophyta</taxon>
        <taxon>Spermatophyta</taxon>
        <taxon>Magnoliopsida</taxon>
        <taxon>eudicotyledons</taxon>
        <taxon>Gunneridae</taxon>
        <taxon>Pentapetalae</taxon>
        <taxon>asterids</taxon>
        <taxon>campanulids</taxon>
        <taxon>Asterales</taxon>
        <taxon>Asteraceae</taxon>
        <taxon>Asteroideae</taxon>
        <taxon>Anthemideae</taxon>
        <taxon>Anthemidinae</taxon>
        <taxon>Tanacetum</taxon>
    </lineage>
</organism>
<keyword evidence="1" id="KW-0175">Coiled coil</keyword>
<gene>
    <name evidence="3" type="ORF">Tci_462873</name>
</gene>